<evidence type="ECO:0000256" key="3">
    <source>
        <dbReference type="ARBA" id="ARBA00022448"/>
    </source>
</evidence>
<evidence type="ECO:0000313" key="15">
    <source>
        <dbReference type="EMBL" id="CAF3627213.1"/>
    </source>
</evidence>
<keyword evidence="9 14" id="KW-0472">Membrane</keyword>
<feature type="transmembrane region" description="Helical" evidence="14">
    <location>
        <begin position="122"/>
        <end position="144"/>
    </location>
</feature>
<dbReference type="PROSITE" id="PS50283">
    <property type="entry name" value="NA_SOLUT_SYMP_3"/>
    <property type="match status" value="1"/>
</dbReference>
<dbReference type="SMART" id="SM00368">
    <property type="entry name" value="LRR_RI"/>
    <property type="match status" value="9"/>
</dbReference>
<gene>
    <name evidence="15" type="ORF">OKA104_LOCUS7935</name>
    <name evidence="16" type="ORF">OXD698_LOCUS14824</name>
</gene>
<dbReference type="Pfam" id="PF00474">
    <property type="entry name" value="SSF"/>
    <property type="match status" value="1"/>
</dbReference>
<comment type="similarity">
    <text evidence="2">Belongs to the sodium:solute symporter (SSF) (TC 2.A.21) family.</text>
</comment>
<evidence type="ECO:0000313" key="17">
    <source>
        <dbReference type="Proteomes" id="UP000663881"/>
    </source>
</evidence>
<accession>A0A818PU49</accession>
<evidence type="ECO:0000256" key="11">
    <source>
        <dbReference type="ARBA" id="ARBA00023201"/>
    </source>
</evidence>
<dbReference type="InterPro" id="IPR001734">
    <property type="entry name" value="Na/solute_symporter"/>
</dbReference>
<keyword evidence="3" id="KW-0813">Transport</keyword>
<feature type="transmembrane region" description="Helical" evidence="14">
    <location>
        <begin position="43"/>
        <end position="68"/>
    </location>
</feature>
<feature type="transmembrane region" description="Helical" evidence="14">
    <location>
        <begin position="156"/>
        <end position="175"/>
    </location>
</feature>
<feature type="transmembrane region" description="Helical" evidence="14">
    <location>
        <begin position="276"/>
        <end position="301"/>
    </location>
</feature>
<comment type="catalytic activity">
    <reaction evidence="12">
        <text>iodide(out) + 2 Na(+)(out) = iodide(in) + 2 Na(+)(in)</text>
        <dbReference type="Rhea" id="RHEA:71207"/>
        <dbReference type="ChEBI" id="CHEBI:16382"/>
        <dbReference type="ChEBI" id="CHEBI:29101"/>
    </reaction>
</comment>
<evidence type="ECO:0000256" key="13">
    <source>
        <dbReference type="SAM" id="MobiDB-lite"/>
    </source>
</evidence>
<dbReference type="GO" id="GO:0015075">
    <property type="term" value="F:monoatomic ion transmembrane transporter activity"/>
    <property type="evidence" value="ECO:0007669"/>
    <property type="project" value="UniProtKB-ARBA"/>
</dbReference>
<dbReference type="InterPro" id="IPR018212">
    <property type="entry name" value="Na/solute_symporter_CS"/>
</dbReference>
<keyword evidence="7" id="KW-0915">Sodium</keyword>
<dbReference type="AlphaFoldDB" id="A0A818PU49"/>
<feature type="transmembrane region" description="Helical" evidence="14">
    <location>
        <begin position="187"/>
        <end position="217"/>
    </location>
</feature>
<dbReference type="InterPro" id="IPR038377">
    <property type="entry name" value="Na/Glc_symporter_sf"/>
</dbReference>
<dbReference type="InterPro" id="IPR051163">
    <property type="entry name" value="Sodium:Solute_Symporter_SSF"/>
</dbReference>
<keyword evidence="5 14" id="KW-0812">Transmembrane</keyword>
<dbReference type="InterPro" id="IPR001611">
    <property type="entry name" value="Leu-rich_rpt"/>
</dbReference>
<feature type="region of interest" description="Disordered" evidence="13">
    <location>
        <begin position="574"/>
        <end position="604"/>
    </location>
</feature>
<dbReference type="PROSITE" id="PS00456">
    <property type="entry name" value="NA_SOLUT_SYMP_1"/>
    <property type="match status" value="1"/>
</dbReference>
<dbReference type="Gene3D" id="3.80.10.10">
    <property type="entry name" value="Ribonuclease Inhibitor"/>
    <property type="match status" value="3"/>
</dbReference>
<evidence type="ECO:0000256" key="6">
    <source>
        <dbReference type="ARBA" id="ARBA00022989"/>
    </source>
</evidence>
<evidence type="ECO:0000256" key="4">
    <source>
        <dbReference type="ARBA" id="ARBA00022475"/>
    </source>
</evidence>
<dbReference type="SUPFAM" id="SSF52047">
    <property type="entry name" value="RNI-like"/>
    <property type="match status" value="1"/>
</dbReference>
<feature type="transmembrane region" description="Helical" evidence="14">
    <location>
        <begin position="443"/>
        <end position="460"/>
    </location>
</feature>
<evidence type="ECO:0000313" key="16">
    <source>
        <dbReference type="EMBL" id="CAF3740076.1"/>
    </source>
</evidence>
<evidence type="ECO:0000256" key="7">
    <source>
        <dbReference type="ARBA" id="ARBA00023053"/>
    </source>
</evidence>
<evidence type="ECO:0000256" key="12">
    <source>
        <dbReference type="ARBA" id="ARBA00036099"/>
    </source>
</evidence>
<dbReference type="Proteomes" id="UP000663881">
    <property type="component" value="Unassembled WGS sequence"/>
</dbReference>
<feature type="transmembrane region" description="Helical" evidence="14">
    <location>
        <begin position="409"/>
        <end position="431"/>
    </location>
</feature>
<comment type="caution">
    <text evidence="15">The sequence shown here is derived from an EMBL/GenBank/DDBJ whole genome shotgun (WGS) entry which is preliminary data.</text>
</comment>
<keyword evidence="10" id="KW-0325">Glycoprotein</keyword>
<dbReference type="PANTHER" id="PTHR42985:SF40">
    <property type="entry name" value="LD47995P-RELATED"/>
    <property type="match status" value="1"/>
</dbReference>
<dbReference type="NCBIfam" id="TIGR00813">
    <property type="entry name" value="sss"/>
    <property type="match status" value="1"/>
</dbReference>
<feature type="transmembrane region" description="Helical" evidence="14">
    <location>
        <begin position="12"/>
        <end position="31"/>
    </location>
</feature>
<proteinExistence type="inferred from homology"/>
<dbReference type="PANTHER" id="PTHR42985">
    <property type="entry name" value="SODIUM-COUPLED MONOCARBOXYLATE TRANSPORTER"/>
    <property type="match status" value="1"/>
</dbReference>
<dbReference type="Pfam" id="PF13516">
    <property type="entry name" value="LRR_6"/>
    <property type="match status" value="6"/>
</dbReference>
<dbReference type="InterPro" id="IPR032675">
    <property type="entry name" value="LRR_dom_sf"/>
</dbReference>
<feature type="transmembrane region" description="Helical" evidence="14">
    <location>
        <begin position="74"/>
        <end position="101"/>
    </location>
</feature>
<dbReference type="Gene3D" id="1.20.1730.10">
    <property type="entry name" value="Sodium/glucose cotransporter"/>
    <property type="match status" value="1"/>
</dbReference>
<dbReference type="GO" id="GO:0005886">
    <property type="term" value="C:plasma membrane"/>
    <property type="evidence" value="ECO:0007669"/>
    <property type="project" value="UniProtKB-SubCell"/>
</dbReference>
<evidence type="ECO:0000256" key="10">
    <source>
        <dbReference type="ARBA" id="ARBA00023180"/>
    </source>
</evidence>
<evidence type="ECO:0000256" key="1">
    <source>
        <dbReference type="ARBA" id="ARBA00004651"/>
    </source>
</evidence>
<dbReference type="Proteomes" id="UP000663844">
    <property type="component" value="Unassembled WGS sequence"/>
</dbReference>
<dbReference type="EMBL" id="CAJOAY010000314">
    <property type="protein sequence ID" value="CAF3627213.1"/>
    <property type="molecule type" value="Genomic_DNA"/>
</dbReference>
<dbReference type="CDD" id="cd11492">
    <property type="entry name" value="SLC5sbd_NIS-SMVT"/>
    <property type="match status" value="1"/>
</dbReference>
<evidence type="ECO:0000256" key="8">
    <source>
        <dbReference type="ARBA" id="ARBA00023065"/>
    </source>
</evidence>
<keyword evidence="11" id="KW-0739">Sodium transport</keyword>
<keyword evidence="4" id="KW-1003">Cell membrane</keyword>
<evidence type="ECO:0000256" key="5">
    <source>
        <dbReference type="ARBA" id="ARBA00022692"/>
    </source>
</evidence>
<feature type="transmembrane region" description="Helical" evidence="14">
    <location>
        <begin position="336"/>
        <end position="360"/>
    </location>
</feature>
<reference evidence="15" key="1">
    <citation type="submission" date="2021-02" db="EMBL/GenBank/DDBJ databases">
        <authorList>
            <person name="Nowell W R."/>
        </authorList>
    </citation>
    <scope>NUCLEOTIDE SEQUENCE</scope>
</reference>
<keyword evidence="6 14" id="KW-1133">Transmembrane helix</keyword>
<feature type="transmembrane region" description="Helical" evidence="14">
    <location>
        <begin position="380"/>
        <end position="403"/>
    </location>
</feature>
<evidence type="ECO:0000256" key="14">
    <source>
        <dbReference type="SAM" id="Phobius"/>
    </source>
</evidence>
<dbReference type="GO" id="GO:0015293">
    <property type="term" value="F:symporter activity"/>
    <property type="evidence" value="ECO:0007669"/>
    <property type="project" value="TreeGrafter"/>
</dbReference>
<keyword evidence="8" id="KW-0406">Ion transport</keyword>
<dbReference type="EMBL" id="CAJOAZ010000951">
    <property type="protein sequence ID" value="CAF3740076.1"/>
    <property type="molecule type" value="Genomic_DNA"/>
</dbReference>
<name>A0A818PU49_9BILA</name>
<feature type="transmembrane region" description="Helical" evidence="14">
    <location>
        <begin position="237"/>
        <end position="255"/>
    </location>
</feature>
<feature type="compositionally biased region" description="Basic and acidic residues" evidence="13">
    <location>
        <begin position="574"/>
        <end position="587"/>
    </location>
</feature>
<evidence type="ECO:0000256" key="2">
    <source>
        <dbReference type="ARBA" id="ARBA00006434"/>
    </source>
</evidence>
<protein>
    <submittedName>
        <fullName evidence="15">Uncharacterized protein</fullName>
    </submittedName>
</protein>
<comment type="subcellular location">
    <subcellularLocation>
        <location evidence="1">Cell membrane</location>
        <topology evidence="1">Multi-pass membrane protein</topology>
    </subcellularLocation>
</comment>
<evidence type="ECO:0000256" key="9">
    <source>
        <dbReference type="ARBA" id="ARBA00023136"/>
    </source>
</evidence>
<dbReference type="GO" id="GO:0006814">
    <property type="term" value="P:sodium ion transport"/>
    <property type="evidence" value="ECO:0007669"/>
    <property type="project" value="UniProtKB-KW"/>
</dbReference>
<organism evidence="15 17">
    <name type="scientific">Adineta steineri</name>
    <dbReference type="NCBI Taxonomy" id="433720"/>
    <lineage>
        <taxon>Eukaryota</taxon>
        <taxon>Metazoa</taxon>
        <taxon>Spiralia</taxon>
        <taxon>Gnathifera</taxon>
        <taxon>Rotifera</taxon>
        <taxon>Eurotatoria</taxon>
        <taxon>Bdelloidea</taxon>
        <taxon>Adinetida</taxon>
        <taxon>Adinetidae</taxon>
        <taxon>Adineta</taxon>
    </lineage>
</organism>
<feature type="transmembrane region" description="Helical" evidence="14">
    <location>
        <begin position="503"/>
        <end position="524"/>
    </location>
</feature>
<sequence length="865" mass="94722">MAHPTLSAVDYVLLVILLLSSAVIGAIFGFFKSKKSSAKEFLLADGGMGVVPTALSIMVSFLSAITLLGTPSEIYMFGTMYCYQAISWTIASTVTALVFMPKFREMNCTSAYEYLEKRFDRSVRMCASFTFSFFMLIYMAIVLYAPALALSQTTGLNIWLSVVSIGVICTFYSSVGGMKAVIWTDVLQAVVILVGLLATIIKGLIVMGGFGPTFSIASKGGRIQFDSVSFDPRVRHTVWSLLIGGTFNSLATYGFNQTQVQRYMCVRSTRAAKQALFINAIGAAIVILLSGFIGVILYAYYADCDPYTAKYVTDIDQVFPYFVMERLSENPGLPGIFLACIFSGSLSTISSGLNALAAVIIEDVYKGLMRKKISDERQGLVSKLFSIVLGVVVVLLTYVVSFLGSVLNAALSLFGVLSGPIMGVFFLGFFFPQANRHGGRIGFLASLCLQLWIFLGAQITKKQMKSESLPFSISNCSSYINETIIAPTSFKRDPLLDFYSVSYMWYTPIAVGAVIIVGLIVSYLTHPLKPNEVDPKYLISIGDVCCCCLPQPIRKWFRFGVDYDDYYEDKEKNDRNDIEMKSREKKSNTSGPNRISPAPSMPHNYDNQTLTTLDLHRDNIGDAEAQYLAAGLRQNRTLTTLNLYNNSIGDVGAQHLADVIQHSTALTSIDLGCNKIGHVGAKHLADGLRRNTTLITLNLEDNGIGEIGAQHLADGLQHNTTLTILGLGKNQIKEVGAKYLADGLRHNLALSTLYLFESEIGEIGAQHLGDALRHNITLTTLNLGENQIGHVGALHLTDSLQHNTTLTTLHLLGNEIGGVGAKHLADALRQNTTLTWLELYNNQIGDDAMNIIHELVERNVRGKEL</sequence>
<dbReference type="GO" id="GO:0098660">
    <property type="term" value="P:inorganic ion transmembrane transport"/>
    <property type="evidence" value="ECO:0007669"/>
    <property type="project" value="UniProtKB-ARBA"/>
</dbReference>